<organism evidence="1 2">
    <name type="scientific">Crossiella equi</name>
    <dbReference type="NCBI Taxonomy" id="130796"/>
    <lineage>
        <taxon>Bacteria</taxon>
        <taxon>Bacillati</taxon>
        <taxon>Actinomycetota</taxon>
        <taxon>Actinomycetes</taxon>
        <taxon>Pseudonocardiales</taxon>
        <taxon>Pseudonocardiaceae</taxon>
        <taxon>Crossiella</taxon>
    </lineage>
</organism>
<proteinExistence type="predicted"/>
<keyword evidence="2" id="KW-1185">Reference proteome</keyword>
<dbReference type="RefSeq" id="WP_143342675.1">
    <property type="nucleotide sequence ID" value="NZ_JAGIOO010000001.1"/>
</dbReference>
<dbReference type="EMBL" id="JAGIOO010000001">
    <property type="protein sequence ID" value="MBP2476575.1"/>
    <property type="molecule type" value="Genomic_DNA"/>
</dbReference>
<reference evidence="1 2" key="1">
    <citation type="submission" date="2021-03" db="EMBL/GenBank/DDBJ databases">
        <title>Sequencing the genomes of 1000 actinobacteria strains.</title>
        <authorList>
            <person name="Klenk H.-P."/>
        </authorList>
    </citation>
    <scope>NUCLEOTIDE SEQUENCE [LARGE SCALE GENOMIC DNA]</scope>
    <source>
        <strain evidence="1 2">DSM 44580</strain>
    </source>
</reference>
<dbReference type="Proteomes" id="UP001519363">
    <property type="component" value="Unassembled WGS sequence"/>
</dbReference>
<protein>
    <submittedName>
        <fullName evidence="1">Uncharacterized protein</fullName>
    </submittedName>
</protein>
<comment type="caution">
    <text evidence="1">The sequence shown here is derived from an EMBL/GenBank/DDBJ whole genome shotgun (WGS) entry which is preliminary data.</text>
</comment>
<name>A0ABS5ALM7_9PSEU</name>
<evidence type="ECO:0000313" key="1">
    <source>
        <dbReference type="EMBL" id="MBP2476575.1"/>
    </source>
</evidence>
<accession>A0ABS5ALM7</accession>
<evidence type="ECO:0000313" key="2">
    <source>
        <dbReference type="Proteomes" id="UP001519363"/>
    </source>
</evidence>
<gene>
    <name evidence="1" type="ORF">JOF53_005447</name>
</gene>
<sequence>MGAVILVGLAALMIHWWRGAGMQPTMTREQAVERLDTHLRAAMAVLPEGATFEKGFSNVTRCDLPSDSGPKGRVSAGTTYKILGVAMTDFQAVFERFKGHWARDGYILLEDTRPKSWFLRVQSTPEEFRMSLQGNDQGGLFLLGSSPCVWPDGTPS</sequence>